<evidence type="ECO:0000313" key="2">
    <source>
        <dbReference type="Proteomes" id="UP000184368"/>
    </source>
</evidence>
<protein>
    <submittedName>
        <fullName evidence="1">Uncharacterized protein</fullName>
    </submittedName>
</protein>
<proteinExistence type="predicted"/>
<gene>
    <name evidence="1" type="ORF">SAMN05444008_101100</name>
</gene>
<accession>A0A1M4SEP2</accession>
<reference evidence="1 2" key="1">
    <citation type="submission" date="2016-11" db="EMBL/GenBank/DDBJ databases">
        <authorList>
            <person name="Jaros S."/>
            <person name="Januszkiewicz K."/>
            <person name="Wedrychowicz H."/>
        </authorList>
    </citation>
    <scope>NUCLEOTIDE SEQUENCE [LARGE SCALE GENOMIC DNA]</scope>
    <source>
        <strain evidence="1 2">DSM 26897</strain>
    </source>
</reference>
<dbReference type="EMBL" id="FQUO01000001">
    <property type="protein sequence ID" value="SHE30680.1"/>
    <property type="molecule type" value="Genomic_DNA"/>
</dbReference>
<dbReference type="Proteomes" id="UP000184368">
    <property type="component" value="Unassembled WGS sequence"/>
</dbReference>
<sequence>MIILLCGNYLYICNQNTVDGTVVVQGYWIVINYKNQPVIGRNINSPLAIAVT</sequence>
<name>A0A1M4SEP2_9BACT</name>
<evidence type="ECO:0000313" key="1">
    <source>
        <dbReference type="EMBL" id="SHE30680.1"/>
    </source>
</evidence>
<keyword evidence="2" id="KW-1185">Reference proteome</keyword>
<dbReference type="AlphaFoldDB" id="A0A1M4SEP2"/>
<organism evidence="1 2">
    <name type="scientific">Cnuella takakiae</name>
    <dbReference type="NCBI Taxonomy" id="1302690"/>
    <lineage>
        <taxon>Bacteria</taxon>
        <taxon>Pseudomonadati</taxon>
        <taxon>Bacteroidota</taxon>
        <taxon>Chitinophagia</taxon>
        <taxon>Chitinophagales</taxon>
        <taxon>Chitinophagaceae</taxon>
        <taxon>Cnuella</taxon>
    </lineage>
</organism>